<name>A0A5C7GSA7_9ROSI</name>
<dbReference type="PANTHER" id="PTHR32099:SF31">
    <property type="entry name" value="PROTEIN KINASE DOMAIN-CONTAINING PROTEIN"/>
    <property type="match status" value="1"/>
</dbReference>
<gene>
    <name evidence="4" type="ORF">EZV62_026486</name>
</gene>
<dbReference type="PROSITE" id="PS51473">
    <property type="entry name" value="GNK2"/>
    <property type="match status" value="1"/>
</dbReference>
<evidence type="ECO:0000256" key="2">
    <source>
        <dbReference type="ARBA" id="ARBA00022737"/>
    </source>
</evidence>
<dbReference type="EMBL" id="VAHF01000013">
    <property type="protein sequence ID" value="TXG47192.1"/>
    <property type="molecule type" value="Genomic_DNA"/>
</dbReference>
<dbReference type="Gene3D" id="3.30.430.20">
    <property type="entry name" value="Gnk2 domain, C-X8-C-X2-C motif"/>
    <property type="match status" value="1"/>
</dbReference>
<dbReference type="PANTHER" id="PTHR32099">
    <property type="entry name" value="CYSTEINE-RICH REPEAT SECRETORY PROTEIN"/>
    <property type="match status" value="1"/>
</dbReference>
<evidence type="ECO:0000313" key="4">
    <source>
        <dbReference type="EMBL" id="TXG47192.1"/>
    </source>
</evidence>
<comment type="caution">
    <text evidence="4">The sequence shown here is derived from an EMBL/GenBank/DDBJ whole genome shotgun (WGS) entry which is preliminary data.</text>
</comment>
<keyword evidence="2" id="KW-0677">Repeat</keyword>
<dbReference type="Proteomes" id="UP000323000">
    <property type="component" value="Chromosome 13"/>
</dbReference>
<accession>A0A5C7GSA7</accession>
<dbReference type="Pfam" id="PF01657">
    <property type="entry name" value="Stress-antifung"/>
    <property type="match status" value="1"/>
</dbReference>
<keyword evidence="5" id="KW-1185">Reference proteome</keyword>
<evidence type="ECO:0000259" key="3">
    <source>
        <dbReference type="PROSITE" id="PS51473"/>
    </source>
</evidence>
<dbReference type="InterPro" id="IPR002902">
    <property type="entry name" value="GNK2"/>
</dbReference>
<feature type="domain" description="Gnk2-homologous" evidence="3">
    <location>
        <begin position="7"/>
        <end position="105"/>
    </location>
</feature>
<dbReference type="CDD" id="cd23509">
    <property type="entry name" value="Gnk2-like"/>
    <property type="match status" value="1"/>
</dbReference>
<proteinExistence type="predicted"/>
<dbReference type="OrthoDB" id="4062651at2759"/>
<evidence type="ECO:0000256" key="1">
    <source>
        <dbReference type="ARBA" id="ARBA00022729"/>
    </source>
</evidence>
<dbReference type="InterPro" id="IPR038408">
    <property type="entry name" value="GNK2_sf"/>
</dbReference>
<protein>
    <recommendedName>
        <fullName evidence="3">Gnk2-homologous domain-containing protein</fullName>
    </recommendedName>
</protein>
<organism evidence="4 5">
    <name type="scientific">Acer yangbiense</name>
    <dbReference type="NCBI Taxonomy" id="1000413"/>
    <lineage>
        <taxon>Eukaryota</taxon>
        <taxon>Viridiplantae</taxon>
        <taxon>Streptophyta</taxon>
        <taxon>Embryophyta</taxon>
        <taxon>Tracheophyta</taxon>
        <taxon>Spermatophyta</taxon>
        <taxon>Magnoliopsida</taxon>
        <taxon>eudicotyledons</taxon>
        <taxon>Gunneridae</taxon>
        <taxon>Pentapetalae</taxon>
        <taxon>rosids</taxon>
        <taxon>malvids</taxon>
        <taxon>Sapindales</taxon>
        <taxon>Sapindaceae</taxon>
        <taxon>Hippocastanoideae</taxon>
        <taxon>Acereae</taxon>
        <taxon>Acer</taxon>
    </lineage>
</organism>
<reference evidence="5" key="1">
    <citation type="journal article" date="2019" name="Gigascience">
        <title>De novo genome assembly of the endangered Acer yangbiense, a plant species with extremely small populations endemic to Yunnan Province, China.</title>
        <authorList>
            <person name="Yang J."/>
            <person name="Wariss H.M."/>
            <person name="Tao L."/>
            <person name="Zhang R."/>
            <person name="Yun Q."/>
            <person name="Hollingsworth P."/>
            <person name="Dao Z."/>
            <person name="Luo G."/>
            <person name="Guo H."/>
            <person name="Ma Y."/>
            <person name="Sun W."/>
        </authorList>
    </citation>
    <scope>NUCLEOTIDE SEQUENCE [LARGE SCALE GENOMIC DNA]</scope>
    <source>
        <strain evidence="5">cv. Malutang</strain>
    </source>
</reference>
<sequence>MSSITCLQPKINSHICSGLQNQSNYISNLESLLDSLSSKASTNSFYNDTSNGIYSLFLCRGDVSTATCQTCVKNASVVIRQCCLSNKTAIIWYDECMLRYCDTDFFGVAHVECWEY</sequence>
<dbReference type="AlphaFoldDB" id="A0A5C7GSA7"/>
<evidence type="ECO:0000313" key="5">
    <source>
        <dbReference type="Proteomes" id="UP000323000"/>
    </source>
</evidence>
<keyword evidence="1" id="KW-0732">Signal</keyword>